<feature type="domain" description="AAA+ ATPase" evidence="2">
    <location>
        <begin position="31"/>
        <end position="225"/>
    </location>
</feature>
<feature type="compositionally biased region" description="Low complexity" evidence="1">
    <location>
        <begin position="666"/>
        <end position="681"/>
    </location>
</feature>
<proteinExistence type="predicted"/>
<accession>A0ABZ0QLB6</accession>
<dbReference type="Gene3D" id="3.40.50.300">
    <property type="entry name" value="P-loop containing nucleotide triphosphate hydrolases"/>
    <property type="match status" value="1"/>
</dbReference>
<feature type="compositionally biased region" description="Low complexity" evidence="1">
    <location>
        <begin position="626"/>
        <end position="648"/>
    </location>
</feature>
<feature type="compositionally biased region" description="Low complexity" evidence="1">
    <location>
        <begin position="292"/>
        <end position="304"/>
    </location>
</feature>
<evidence type="ECO:0000313" key="3">
    <source>
        <dbReference type="EMBL" id="WPD18019.1"/>
    </source>
</evidence>
<dbReference type="InterPro" id="IPR003593">
    <property type="entry name" value="AAA+_ATPase"/>
</dbReference>
<dbReference type="Gene3D" id="1.10.8.80">
    <property type="entry name" value="Magnesium chelatase subunit I, C-Terminal domain"/>
    <property type="match status" value="1"/>
</dbReference>
<keyword evidence="4" id="KW-1185">Reference proteome</keyword>
<evidence type="ECO:0000313" key="4">
    <source>
        <dbReference type="Proteomes" id="UP001304683"/>
    </source>
</evidence>
<dbReference type="InterPro" id="IPR041628">
    <property type="entry name" value="ChlI/MoxR_AAA_lid"/>
</dbReference>
<feature type="compositionally biased region" description="Low complexity" evidence="1">
    <location>
        <begin position="497"/>
        <end position="518"/>
    </location>
</feature>
<feature type="region of interest" description="Disordered" evidence="1">
    <location>
        <begin position="255"/>
        <end position="400"/>
    </location>
</feature>
<dbReference type="SMART" id="SM00382">
    <property type="entry name" value="AAA"/>
    <property type="match status" value="1"/>
</dbReference>
<dbReference type="EMBL" id="CP132508">
    <property type="protein sequence ID" value="WPD18019.1"/>
    <property type="molecule type" value="Genomic_DNA"/>
</dbReference>
<dbReference type="PANTHER" id="PTHR32039">
    <property type="entry name" value="MAGNESIUM-CHELATASE SUBUNIT CHLI"/>
    <property type="match status" value="1"/>
</dbReference>
<dbReference type="RefSeq" id="WP_318749934.1">
    <property type="nucleotide sequence ID" value="NZ_CP132508.1"/>
</dbReference>
<evidence type="ECO:0000259" key="2">
    <source>
        <dbReference type="SMART" id="SM00382"/>
    </source>
</evidence>
<gene>
    <name evidence="3" type="ORF">Q5761_06375</name>
</gene>
<protein>
    <submittedName>
        <fullName evidence="3">AAA family ATPase</fullName>
    </submittedName>
</protein>
<feature type="region of interest" description="Disordered" evidence="1">
    <location>
        <begin position="584"/>
        <end position="702"/>
    </location>
</feature>
<dbReference type="InterPro" id="IPR045006">
    <property type="entry name" value="CHLI-like"/>
</dbReference>
<feature type="compositionally biased region" description="Low complexity" evidence="1">
    <location>
        <begin position="255"/>
        <end position="269"/>
    </location>
</feature>
<dbReference type="InterPro" id="IPR027417">
    <property type="entry name" value="P-loop_NTPase"/>
</dbReference>
<dbReference type="Proteomes" id="UP001304683">
    <property type="component" value="Chromosome"/>
</dbReference>
<feature type="compositionally biased region" description="Low complexity" evidence="1">
    <location>
        <begin position="534"/>
        <end position="562"/>
    </location>
</feature>
<sequence>MQEYGSLIRHEGNRQLFEAVEMSIIAQLWGEPLHLHAEGVRGTGKTTILRAARRILPRIQRIRGCPYNCDPRAPHCPLHAHWDPERIAAHGTEWIPMPFREISPSAKVGTVIGSLDLARLTDGQRPEAALLPGTLAQAHRGIVLVDEINRLADVAPELADCLLDVMGTKPGRLQIEETGLPPVEIPVRVAVWAASNPDEEPGPLEEIRRQLSDRFDLVLDVRRPGEPWLVKRILLLGEARARAAAEAAVPLPAPAADGPSAGAASGCPTGAPPPGPGGARPGDQRSPGAGLARPAGVTATAAALGDGGDPAGGPAVAEAAGAGAGDDRPAGRAGATGAAPAPGGDGRTDRVAAADARALPGPHGRPGGVPAEDAGPADGRGGPLEKPPATETGSGDGADRWDRRWWEAARRRPQFPEPLLELLAEVYVQFRLESLRALEAWRHAAALYAARAGRRRVRREDLLEVAPAVLRHRVEAGALGEVLEFLSRDSSGGAGAPGADDAVGAPATGEPATWPTGAAGWGAVPGGGAVTSAGAAGVPGPGHAAAQPAARSAAGRSGEPAGPDGGTAGVWGRLRDMLVRAARPAAGGPGRATPGCTGSAAGPAGGGTRGEGSAPPGPVGPGGAGSALVGPGPAGTASPATAEAGAGPWRPGADGTPMGTDPLRSGAGTARPGARPGTTPPRRARPLLELTRDRALRSWGPQ</sequence>
<organism evidence="3 4">
    <name type="scientific">Thermaerobacter composti</name>
    <dbReference type="NCBI Taxonomy" id="554949"/>
    <lineage>
        <taxon>Bacteria</taxon>
        <taxon>Bacillati</taxon>
        <taxon>Bacillota</taxon>
        <taxon>Clostridia</taxon>
        <taxon>Eubacteriales</taxon>
        <taxon>Clostridiales Family XVII. Incertae Sedis</taxon>
        <taxon>Thermaerobacter</taxon>
    </lineage>
</organism>
<name>A0ABZ0QLB6_9FIRM</name>
<dbReference type="PANTHER" id="PTHR32039:SF9">
    <property type="entry name" value="MAGNESIUM-CHELATASE SUBUNIT CHLI-2, CHLOROPLASTIC"/>
    <property type="match status" value="1"/>
</dbReference>
<feature type="compositionally biased region" description="Low complexity" evidence="1">
    <location>
        <begin position="331"/>
        <end position="342"/>
    </location>
</feature>
<dbReference type="Pfam" id="PF17863">
    <property type="entry name" value="AAA_lid_2"/>
    <property type="match status" value="1"/>
</dbReference>
<feature type="region of interest" description="Disordered" evidence="1">
    <location>
        <begin position="534"/>
        <end position="570"/>
    </location>
</feature>
<evidence type="ECO:0000256" key="1">
    <source>
        <dbReference type="SAM" id="MobiDB-lite"/>
    </source>
</evidence>
<feature type="compositionally biased region" description="Low complexity" evidence="1">
    <location>
        <begin position="312"/>
        <end position="321"/>
    </location>
</feature>
<feature type="region of interest" description="Disordered" evidence="1">
    <location>
        <begin position="489"/>
        <end position="519"/>
    </location>
</feature>
<feature type="compositionally biased region" description="Low complexity" evidence="1">
    <location>
        <begin position="584"/>
        <end position="602"/>
    </location>
</feature>
<dbReference type="SUPFAM" id="SSF52540">
    <property type="entry name" value="P-loop containing nucleoside triphosphate hydrolases"/>
    <property type="match status" value="1"/>
</dbReference>
<reference evidence="3 4" key="1">
    <citation type="submission" date="2023-08" db="EMBL/GenBank/DDBJ databases">
        <title>Genome sequence of Thermaerobacter compostii strain Ins1, a spore-forming filamentous bacterium isolated from a deep geothermal reservoir.</title>
        <authorList>
            <person name="Bregnard D."/>
            <person name="Gonzalez D."/>
            <person name="Junier P."/>
        </authorList>
    </citation>
    <scope>NUCLEOTIDE SEQUENCE [LARGE SCALE GENOMIC DNA]</scope>
    <source>
        <strain evidence="3 4">Ins1</strain>
    </source>
</reference>